<keyword evidence="1" id="KW-0812">Transmembrane</keyword>
<dbReference type="Ensembl" id="ENSCSAVT00000013458.1">
    <property type="protein sequence ID" value="ENSCSAVP00000013308.1"/>
    <property type="gene ID" value="ENSCSAVG00000007811.1"/>
</dbReference>
<keyword evidence="3" id="KW-1185">Reference proteome</keyword>
<name>H2Z6U6_CIOSA</name>
<evidence type="ECO:0000313" key="3">
    <source>
        <dbReference type="Proteomes" id="UP000007875"/>
    </source>
</evidence>
<evidence type="ECO:0000256" key="1">
    <source>
        <dbReference type="SAM" id="Phobius"/>
    </source>
</evidence>
<reference evidence="2" key="3">
    <citation type="submission" date="2025-09" db="UniProtKB">
        <authorList>
            <consortium name="Ensembl"/>
        </authorList>
    </citation>
    <scope>IDENTIFICATION</scope>
</reference>
<dbReference type="AlphaFoldDB" id="H2Z6U6"/>
<dbReference type="InParanoid" id="H2Z6U6"/>
<sequence length="95" mass="11509">MFFLIVCILKHNVAIGREAKYVLIKMNRNNIWMVKIICHRLNYHVFGCYFVTTFWNLINLLMKIVQSTLLVFLIIYAMFFPNIFQQMTVIKYFTF</sequence>
<feature type="transmembrane region" description="Helical" evidence="1">
    <location>
        <begin position="41"/>
        <end position="58"/>
    </location>
</feature>
<accession>H2Z6U6</accession>
<dbReference type="HOGENOM" id="CLU_2372128_0_0_1"/>
<evidence type="ECO:0000313" key="2">
    <source>
        <dbReference type="Ensembl" id="ENSCSAVP00000013308.1"/>
    </source>
</evidence>
<organism evidence="2 3">
    <name type="scientific">Ciona savignyi</name>
    <name type="common">Pacific transparent sea squirt</name>
    <dbReference type="NCBI Taxonomy" id="51511"/>
    <lineage>
        <taxon>Eukaryota</taxon>
        <taxon>Metazoa</taxon>
        <taxon>Chordata</taxon>
        <taxon>Tunicata</taxon>
        <taxon>Ascidiacea</taxon>
        <taxon>Phlebobranchia</taxon>
        <taxon>Cionidae</taxon>
        <taxon>Ciona</taxon>
    </lineage>
</organism>
<keyword evidence="1" id="KW-1133">Transmembrane helix</keyword>
<reference evidence="2" key="2">
    <citation type="submission" date="2025-08" db="UniProtKB">
        <authorList>
            <consortium name="Ensembl"/>
        </authorList>
    </citation>
    <scope>IDENTIFICATION</scope>
</reference>
<reference evidence="3" key="1">
    <citation type="submission" date="2003-08" db="EMBL/GenBank/DDBJ databases">
        <authorList>
            <person name="Birren B."/>
            <person name="Nusbaum C."/>
            <person name="Abebe A."/>
            <person name="Abouelleil A."/>
            <person name="Adekoya E."/>
            <person name="Ait-zahra M."/>
            <person name="Allen N."/>
            <person name="Allen T."/>
            <person name="An P."/>
            <person name="Anderson M."/>
            <person name="Anderson S."/>
            <person name="Arachchi H."/>
            <person name="Armbruster J."/>
            <person name="Bachantsang P."/>
            <person name="Baldwin J."/>
            <person name="Barry A."/>
            <person name="Bayul T."/>
            <person name="Blitshsteyn B."/>
            <person name="Bloom T."/>
            <person name="Blye J."/>
            <person name="Boguslavskiy L."/>
            <person name="Borowsky M."/>
            <person name="Boukhgalter B."/>
            <person name="Brunache A."/>
            <person name="Butler J."/>
            <person name="Calixte N."/>
            <person name="Calvo S."/>
            <person name="Camarata J."/>
            <person name="Campo K."/>
            <person name="Chang J."/>
            <person name="Cheshatsang Y."/>
            <person name="Citroen M."/>
            <person name="Collymore A."/>
            <person name="Considine T."/>
            <person name="Cook A."/>
            <person name="Cooke P."/>
            <person name="Corum B."/>
            <person name="Cuomo C."/>
            <person name="David R."/>
            <person name="Dawoe T."/>
            <person name="Degray S."/>
            <person name="Dodge S."/>
            <person name="Dooley K."/>
            <person name="Dorje P."/>
            <person name="Dorjee K."/>
            <person name="Dorris L."/>
            <person name="Duffey N."/>
            <person name="Dupes A."/>
            <person name="Elkins T."/>
            <person name="Engels R."/>
            <person name="Erickson J."/>
            <person name="Farina A."/>
            <person name="Faro S."/>
            <person name="Ferreira P."/>
            <person name="Fischer H."/>
            <person name="Fitzgerald M."/>
            <person name="Foley K."/>
            <person name="Gage D."/>
            <person name="Galagan J."/>
            <person name="Gearin G."/>
            <person name="Gnerre S."/>
            <person name="Gnirke A."/>
            <person name="Goyette A."/>
            <person name="Graham J."/>
            <person name="Grandbois E."/>
            <person name="Gyaltsen K."/>
            <person name="Hafez N."/>
            <person name="Hagopian D."/>
            <person name="Hagos B."/>
            <person name="Hall J."/>
            <person name="Hatcher B."/>
            <person name="Heller A."/>
            <person name="Higgins H."/>
            <person name="Honan T."/>
            <person name="Horn A."/>
            <person name="Houde N."/>
            <person name="Hughes L."/>
            <person name="Hulme W."/>
            <person name="Husby E."/>
            <person name="Iliev I."/>
            <person name="Jaffe D."/>
            <person name="Jones C."/>
            <person name="Kamal M."/>
            <person name="Kamat A."/>
            <person name="Kamvysselis M."/>
            <person name="Karlsson E."/>
            <person name="Kells C."/>
            <person name="Kieu A."/>
            <person name="Kisner P."/>
            <person name="Kodira C."/>
            <person name="Kulbokas E."/>
            <person name="Labutti K."/>
            <person name="Lama D."/>
            <person name="Landers T."/>
            <person name="Leger J."/>
            <person name="Levine S."/>
            <person name="Lewis D."/>
            <person name="Lewis T."/>
            <person name="Lindblad-toh K."/>
            <person name="Liu X."/>
            <person name="Lokyitsang T."/>
            <person name="Lokyitsang Y."/>
            <person name="Lucien O."/>
            <person name="Lui A."/>
            <person name="Ma L.J."/>
            <person name="Mabbitt R."/>
            <person name="Macdonald J."/>
            <person name="Maclean C."/>
            <person name="Major J."/>
            <person name="Manning J."/>
            <person name="Marabella R."/>
            <person name="Maru K."/>
            <person name="Matthews C."/>
            <person name="Mauceli E."/>
            <person name="Mccarthy M."/>
            <person name="Mcdonough S."/>
            <person name="Mcghee T."/>
            <person name="Meldrim J."/>
            <person name="Meneus L."/>
            <person name="Mesirov J."/>
            <person name="Mihalev A."/>
            <person name="Mihova T."/>
            <person name="Mikkelsen T."/>
            <person name="Mlenga V."/>
            <person name="Moru K."/>
            <person name="Mozes J."/>
            <person name="Mulrain L."/>
            <person name="Munson G."/>
            <person name="Naylor J."/>
            <person name="Newes C."/>
            <person name="Nguyen C."/>
            <person name="Nguyen N."/>
            <person name="Nguyen T."/>
            <person name="Nicol R."/>
            <person name="Nielsen C."/>
            <person name="Nizzari M."/>
            <person name="Norbu C."/>
            <person name="Norbu N."/>
            <person name="O'donnell P."/>
            <person name="Okoawo O."/>
            <person name="O'leary S."/>
            <person name="Omotosho B."/>
            <person name="O'neill K."/>
            <person name="Osman S."/>
            <person name="Parker S."/>
            <person name="Perrin D."/>
            <person name="Phunkhang P."/>
            <person name="Piqani B."/>
            <person name="Purcell S."/>
            <person name="Rachupka T."/>
            <person name="Ramasamy U."/>
            <person name="Rameau R."/>
            <person name="Ray V."/>
            <person name="Raymond C."/>
            <person name="Retta R."/>
            <person name="Richardson S."/>
            <person name="Rise C."/>
            <person name="Rodriguez J."/>
            <person name="Rogers J."/>
            <person name="Rogov P."/>
            <person name="Rutman M."/>
            <person name="Schupbach R."/>
            <person name="Seaman C."/>
            <person name="Settipalli S."/>
            <person name="Sharpe T."/>
            <person name="Sheridan J."/>
            <person name="Sherpa N."/>
            <person name="Shi J."/>
            <person name="Smirnov S."/>
            <person name="Smith C."/>
            <person name="Sougnez C."/>
            <person name="Spencer B."/>
            <person name="Stalker J."/>
            <person name="Stange-thomann N."/>
            <person name="Stavropoulos S."/>
            <person name="Stetson K."/>
            <person name="Stone C."/>
            <person name="Stone S."/>
            <person name="Stubbs M."/>
            <person name="Talamas J."/>
            <person name="Tchuinga P."/>
            <person name="Tenzing P."/>
            <person name="Tesfaye S."/>
            <person name="Theodore J."/>
            <person name="Thoulutsang Y."/>
            <person name="Topham K."/>
            <person name="Towey S."/>
            <person name="Tsamla T."/>
            <person name="Tsomo N."/>
            <person name="Vallee D."/>
            <person name="Vassiliev H."/>
            <person name="Venkataraman V."/>
            <person name="Vinson J."/>
            <person name="Vo A."/>
            <person name="Wade C."/>
            <person name="Wang S."/>
            <person name="Wangchuk T."/>
            <person name="Wangdi T."/>
            <person name="Whittaker C."/>
            <person name="Wilkinson J."/>
            <person name="Wu Y."/>
            <person name="Wyman D."/>
            <person name="Yadav S."/>
            <person name="Yang S."/>
            <person name="Yang X."/>
            <person name="Yeager S."/>
            <person name="Yee E."/>
            <person name="Young G."/>
            <person name="Zainoun J."/>
            <person name="Zembeck L."/>
            <person name="Zimmer A."/>
            <person name="Zody M."/>
            <person name="Lander E."/>
        </authorList>
    </citation>
    <scope>NUCLEOTIDE SEQUENCE [LARGE SCALE GENOMIC DNA]</scope>
</reference>
<proteinExistence type="predicted"/>
<feature type="transmembrane region" description="Helical" evidence="1">
    <location>
        <begin position="64"/>
        <end position="84"/>
    </location>
</feature>
<keyword evidence="1" id="KW-0472">Membrane</keyword>
<protein>
    <submittedName>
        <fullName evidence="2">Uncharacterized protein</fullName>
    </submittedName>
</protein>
<dbReference type="Proteomes" id="UP000007875">
    <property type="component" value="Unassembled WGS sequence"/>
</dbReference>